<evidence type="ECO:0000259" key="5">
    <source>
        <dbReference type="PROSITE" id="PS51278"/>
    </source>
</evidence>
<dbReference type="InterPro" id="IPR014729">
    <property type="entry name" value="Rossmann-like_a/b/a_fold"/>
</dbReference>
<dbReference type="AlphaFoldDB" id="J5J480"/>
<evidence type="ECO:0000256" key="4">
    <source>
        <dbReference type="ARBA" id="ARBA00022962"/>
    </source>
</evidence>
<dbReference type="Proteomes" id="UP000002762">
    <property type="component" value="Unassembled WGS sequence"/>
</dbReference>
<comment type="similarity">
    <text evidence="1">Belongs to the asparagine synthetase family.</text>
</comment>
<dbReference type="GO" id="GO:0005524">
    <property type="term" value="F:ATP binding"/>
    <property type="evidence" value="ECO:0007669"/>
    <property type="project" value="UniProtKB-KW"/>
</dbReference>
<dbReference type="InterPro" id="IPR033738">
    <property type="entry name" value="AsnB_N"/>
</dbReference>
<reference evidence="6 7" key="1">
    <citation type="journal article" date="2012" name="Sci. Rep.">
        <title>Genomic perspectives on the evolution of fungal entomopathogenicity in Beauveria bassiana.</title>
        <authorList>
            <person name="Xiao G."/>
            <person name="Ying S.H."/>
            <person name="Zheng P."/>
            <person name="Wang Z.L."/>
            <person name="Zhang S."/>
            <person name="Xie X.Q."/>
            <person name="Shang Y."/>
            <person name="St Leger R.J."/>
            <person name="Zhao G.P."/>
            <person name="Wang C."/>
            <person name="Feng M.G."/>
        </authorList>
    </citation>
    <scope>NUCLEOTIDE SEQUENCE [LARGE SCALE GENOMIC DNA]</scope>
    <source>
        <strain evidence="6 7">ARSEF 2860</strain>
    </source>
</reference>
<dbReference type="InterPro" id="IPR001962">
    <property type="entry name" value="Asn_synthase"/>
</dbReference>
<name>J5J480_BEAB2</name>
<dbReference type="PANTHER" id="PTHR43284:SF1">
    <property type="entry name" value="ASPARAGINE SYNTHETASE"/>
    <property type="match status" value="1"/>
</dbReference>
<evidence type="ECO:0000256" key="3">
    <source>
        <dbReference type="ARBA" id="ARBA00022840"/>
    </source>
</evidence>
<dbReference type="HOGENOM" id="CLU_014658_1_0_1"/>
<dbReference type="Pfam" id="PF13537">
    <property type="entry name" value="GATase_7"/>
    <property type="match status" value="1"/>
</dbReference>
<dbReference type="SUPFAM" id="SSF56235">
    <property type="entry name" value="N-terminal nucleophile aminohydrolases (Ntn hydrolases)"/>
    <property type="match status" value="1"/>
</dbReference>
<dbReference type="OrthoDB" id="409189at2759"/>
<dbReference type="GeneID" id="19892539"/>
<dbReference type="Gene3D" id="3.60.20.10">
    <property type="entry name" value="Glutamine Phosphoribosylpyrophosphate, subunit 1, domain 1"/>
    <property type="match status" value="1"/>
</dbReference>
<evidence type="ECO:0000313" key="7">
    <source>
        <dbReference type="Proteomes" id="UP000002762"/>
    </source>
</evidence>
<dbReference type="PROSITE" id="PS51278">
    <property type="entry name" value="GATASE_TYPE_2"/>
    <property type="match status" value="1"/>
</dbReference>
<proteinExistence type="inferred from homology"/>
<dbReference type="EMBL" id="JH725206">
    <property type="protein sequence ID" value="EJP61503.1"/>
    <property type="molecule type" value="Genomic_DNA"/>
</dbReference>
<sequence>MILCLRLPLRAAQLSCLSEGFDRINHIPPPQGTARLIFEPFSPAAMCGFVAVYTPTGAVDPSWSRPASPTYGENGTKANHFRLERSELQQQLAKALELIQHRGPDGRDVWVNADATVGLGHCRLAINDTSSSGSQPLHDAAEKIHAVVIGEIYEYDELRRHCEDAGYEFGGRSDSELVLALYVVHGAPGLFRHLCGEFSFVIVDARGVMEKIIAARDRFGIKPLSWTTQQGRILFAAEAKAFLALGWVPEWDVDSIATSGWLADDRTMFQGVQKLAPGHWMEIGPGSARADLRTKPYWDQQYATNSATDRQGKGNEVPVARMIEDVREKLVDAVRVRLRADVPMGLYLSGGIDSSAVAGIVAHLVSRENVKLGGGGAEVVGRPPRIKCFTVGYTDATYDESDVAASTVNWLSERFGLQVECHRLEMDEQRLADNFEDSIYHTEHHIFDLNTTAKSVLSSLPRKYGIKSVLSGEGSDEHFAGYSYFTADFLQEADRSVADPALADSVLADEDRLALQSRVISEMTDMVRPHGLAMGAQPESELKRGMTLPAVLSLFPQGRIFADWVLADRESVPGSRLRSFFAGKDAMESWQPLHKSLYMWAKTLLPNTILTGLGDRSEMRNSVEGRPPFLDHRLAEHVNALPPGVKMRYSPDESRGRSRGNADDYWWKSSGSGLRSVTEKWILREAVRPFVSDDMYRRRKVMFLAPIRWAKGGPLHLMFRRILTGESIRELGFVRWPFVRDALERGFGEAADGACFRAVIYAASLTISSRFKKALQQSRAAEARVDVSHS</sequence>
<dbReference type="InterPro" id="IPR029055">
    <property type="entry name" value="Ntn_hydrolases_N"/>
</dbReference>
<organism evidence="6 7">
    <name type="scientific">Beauveria bassiana (strain ARSEF 2860)</name>
    <name type="common">White muscardine disease fungus</name>
    <name type="synonym">Tritirachium shiotae</name>
    <dbReference type="NCBI Taxonomy" id="655819"/>
    <lineage>
        <taxon>Eukaryota</taxon>
        <taxon>Fungi</taxon>
        <taxon>Dikarya</taxon>
        <taxon>Ascomycota</taxon>
        <taxon>Pezizomycotina</taxon>
        <taxon>Sordariomycetes</taxon>
        <taxon>Hypocreomycetidae</taxon>
        <taxon>Hypocreales</taxon>
        <taxon>Cordycipitaceae</taxon>
        <taxon>Beauveria</taxon>
    </lineage>
</organism>
<dbReference type="GO" id="GO:0070981">
    <property type="term" value="P:L-asparagine biosynthetic process"/>
    <property type="evidence" value="ECO:0007669"/>
    <property type="project" value="EnsemblFungi"/>
</dbReference>
<keyword evidence="3" id="KW-0067">ATP-binding</keyword>
<dbReference type="GO" id="GO:0004066">
    <property type="term" value="F:asparagine synthase (glutamine-hydrolyzing) activity"/>
    <property type="evidence" value="ECO:0007669"/>
    <property type="project" value="InterPro"/>
</dbReference>
<dbReference type="InterPro" id="IPR051786">
    <property type="entry name" value="ASN_synthetase/amidase"/>
</dbReference>
<dbReference type="GO" id="GO:0005829">
    <property type="term" value="C:cytosol"/>
    <property type="evidence" value="ECO:0007669"/>
    <property type="project" value="TreeGrafter"/>
</dbReference>
<dbReference type="Gene3D" id="3.40.50.620">
    <property type="entry name" value="HUPs"/>
    <property type="match status" value="2"/>
</dbReference>
<feature type="domain" description="Glutamine amidotransferase type-2" evidence="5">
    <location>
        <begin position="47"/>
        <end position="286"/>
    </location>
</feature>
<keyword evidence="2" id="KW-0547">Nucleotide-binding</keyword>
<dbReference type="SUPFAM" id="SSF52402">
    <property type="entry name" value="Adenine nucleotide alpha hydrolases-like"/>
    <property type="match status" value="1"/>
</dbReference>
<dbReference type="PANTHER" id="PTHR43284">
    <property type="entry name" value="ASPARAGINE SYNTHETASE (GLUTAMINE-HYDROLYZING)"/>
    <property type="match status" value="1"/>
</dbReference>
<evidence type="ECO:0000256" key="1">
    <source>
        <dbReference type="ARBA" id="ARBA00005752"/>
    </source>
</evidence>
<dbReference type="CDD" id="cd00712">
    <property type="entry name" value="AsnB"/>
    <property type="match status" value="1"/>
</dbReference>
<protein>
    <submittedName>
        <fullName evidence="6">Asparagine synthetase</fullName>
    </submittedName>
</protein>
<evidence type="ECO:0000313" key="6">
    <source>
        <dbReference type="EMBL" id="EJP61503.1"/>
    </source>
</evidence>
<dbReference type="STRING" id="655819.J5J480"/>
<gene>
    <name evidence="6" type="ORF">BBA_09527</name>
</gene>
<keyword evidence="7" id="KW-1185">Reference proteome</keyword>
<keyword evidence="4" id="KW-0315">Glutamine amidotransferase</keyword>
<dbReference type="InterPro" id="IPR017932">
    <property type="entry name" value="GATase_2_dom"/>
</dbReference>
<dbReference type="NCBIfam" id="TIGR01536">
    <property type="entry name" value="asn_synth_AEB"/>
    <property type="match status" value="1"/>
</dbReference>
<dbReference type="InterPro" id="IPR006426">
    <property type="entry name" value="Asn_synth_AEB"/>
</dbReference>
<accession>J5J480</accession>
<dbReference type="InParanoid" id="J5J480"/>
<dbReference type="Pfam" id="PF00733">
    <property type="entry name" value="Asn_synthase"/>
    <property type="match status" value="1"/>
</dbReference>
<dbReference type="CDD" id="cd01991">
    <property type="entry name" value="Asn_synthase_B_C"/>
    <property type="match status" value="1"/>
</dbReference>
<evidence type="ECO:0000256" key="2">
    <source>
        <dbReference type="ARBA" id="ARBA00022741"/>
    </source>
</evidence>
<dbReference type="RefSeq" id="XP_008602846.1">
    <property type="nucleotide sequence ID" value="XM_008604624.1"/>
</dbReference>